<dbReference type="EMBL" id="AVOT02147303">
    <property type="protein sequence ID" value="MBW0592250.1"/>
    <property type="molecule type" value="Genomic_DNA"/>
</dbReference>
<dbReference type="AlphaFoldDB" id="A0A9Q3QCF9"/>
<dbReference type="OrthoDB" id="2749819at2759"/>
<evidence type="ECO:0000313" key="1">
    <source>
        <dbReference type="EMBL" id="MBW0592250.1"/>
    </source>
</evidence>
<reference evidence="1" key="1">
    <citation type="submission" date="2021-03" db="EMBL/GenBank/DDBJ databases">
        <title>Draft genome sequence of rust myrtle Austropuccinia psidii MF-1, a brazilian biotype.</title>
        <authorList>
            <person name="Quecine M.C."/>
            <person name="Pachon D.M.R."/>
            <person name="Bonatelli M.L."/>
            <person name="Correr F.H."/>
            <person name="Franceschini L.M."/>
            <person name="Leite T.F."/>
            <person name="Margarido G.R.A."/>
            <person name="Almeida C.A."/>
            <person name="Ferrarezi J.A."/>
            <person name="Labate C.A."/>
        </authorList>
    </citation>
    <scope>NUCLEOTIDE SEQUENCE</scope>
    <source>
        <strain evidence="1">MF-1</strain>
    </source>
</reference>
<sequence>MDYNVNFNGEEVDKLTNNVERISQIEGATDEYLAMQMAFWTTDPRISDDIEANPGYEEGYWAQFQKELIEKWGRVEPEKRCRKDSLIQIFNDTQDEGGISTLSEYKNLIGKYETITTYLLRDKYIPQ</sequence>
<accession>A0A9Q3QCF9</accession>
<dbReference type="Proteomes" id="UP000765509">
    <property type="component" value="Unassembled WGS sequence"/>
</dbReference>
<proteinExistence type="predicted"/>
<keyword evidence="2" id="KW-1185">Reference proteome</keyword>
<evidence type="ECO:0000313" key="2">
    <source>
        <dbReference type="Proteomes" id="UP000765509"/>
    </source>
</evidence>
<protein>
    <submittedName>
        <fullName evidence="1">Uncharacterized protein</fullName>
    </submittedName>
</protein>
<gene>
    <name evidence="1" type="ORF">O181_131965</name>
</gene>
<organism evidence="1 2">
    <name type="scientific">Austropuccinia psidii MF-1</name>
    <dbReference type="NCBI Taxonomy" id="1389203"/>
    <lineage>
        <taxon>Eukaryota</taxon>
        <taxon>Fungi</taxon>
        <taxon>Dikarya</taxon>
        <taxon>Basidiomycota</taxon>
        <taxon>Pucciniomycotina</taxon>
        <taxon>Pucciniomycetes</taxon>
        <taxon>Pucciniales</taxon>
        <taxon>Sphaerophragmiaceae</taxon>
        <taxon>Austropuccinia</taxon>
    </lineage>
</organism>
<name>A0A9Q3QCF9_9BASI</name>
<comment type="caution">
    <text evidence="1">The sequence shown here is derived from an EMBL/GenBank/DDBJ whole genome shotgun (WGS) entry which is preliminary data.</text>
</comment>